<dbReference type="EMBL" id="MKHE01000025">
    <property type="protein sequence ID" value="OWK02312.1"/>
    <property type="molecule type" value="Genomic_DNA"/>
</dbReference>
<organism evidence="2 3">
    <name type="scientific">Cervus elaphus hippelaphus</name>
    <name type="common">European red deer</name>
    <dbReference type="NCBI Taxonomy" id="46360"/>
    <lineage>
        <taxon>Eukaryota</taxon>
        <taxon>Metazoa</taxon>
        <taxon>Chordata</taxon>
        <taxon>Craniata</taxon>
        <taxon>Vertebrata</taxon>
        <taxon>Euteleostomi</taxon>
        <taxon>Mammalia</taxon>
        <taxon>Eutheria</taxon>
        <taxon>Laurasiatheria</taxon>
        <taxon>Artiodactyla</taxon>
        <taxon>Ruminantia</taxon>
        <taxon>Pecora</taxon>
        <taxon>Cervidae</taxon>
        <taxon>Cervinae</taxon>
        <taxon>Cervus</taxon>
    </lineage>
</organism>
<protein>
    <submittedName>
        <fullName evidence="2">Uncharacterized protein</fullName>
    </submittedName>
</protein>
<accession>A0A212C8N9</accession>
<evidence type="ECO:0000313" key="3">
    <source>
        <dbReference type="Proteomes" id="UP000242450"/>
    </source>
</evidence>
<name>A0A212C8N9_CEREH</name>
<gene>
    <name evidence="2" type="ORF">Celaphus_00018001</name>
</gene>
<dbReference type="Proteomes" id="UP000242450">
    <property type="component" value="Chromosome 25"/>
</dbReference>
<feature type="compositionally biased region" description="Pro residues" evidence="1">
    <location>
        <begin position="291"/>
        <end position="303"/>
    </location>
</feature>
<dbReference type="AlphaFoldDB" id="A0A212C8N9"/>
<feature type="region of interest" description="Disordered" evidence="1">
    <location>
        <begin position="286"/>
        <end position="315"/>
    </location>
</feature>
<comment type="caution">
    <text evidence="2">The sequence shown here is derived from an EMBL/GenBank/DDBJ whole genome shotgun (WGS) entry which is preliminary data.</text>
</comment>
<evidence type="ECO:0000256" key="1">
    <source>
        <dbReference type="SAM" id="MobiDB-lite"/>
    </source>
</evidence>
<proteinExistence type="predicted"/>
<reference evidence="2 3" key="1">
    <citation type="journal article" date="2018" name="Mol. Genet. Genomics">
        <title>The red deer Cervus elaphus genome CerEla1.0: sequencing, annotating, genes, and chromosomes.</title>
        <authorList>
            <person name="Bana N.A."/>
            <person name="Nyiri A."/>
            <person name="Nagy J."/>
            <person name="Frank K."/>
            <person name="Nagy T."/>
            <person name="Steger V."/>
            <person name="Schiller M."/>
            <person name="Lakatos P."/>
            <person name="Sugar L."/>
            <person name="Horn P."/>
            <person name="Barta E."/>
            <person name="Orosz L."/>
        </authorList>
    </citation>
    <scope>NUCLEOTIDE SEQUENCE [LARGE SCALE GENOMIC DNA]</scope>
    <source>
        <strain evidence="2">Hungarian</strain>
    </source>
</reference>
<feature type="non-terminal residue" evidence="2">
    <location>
        <position position="315"/>
    </location>
</feature>
<sequence length="315" mass="35802">MRLFAIYEIVQFPKYLSTTAIILNGKIVLESLMRRKDLKERKILKPRIGHGVQDYLWDENIARGGVGEDFEIMVIGIIKTKNELLQYKSTVDNCKSNLLKHQLFVKANLYFHNKGLHKNILAVEAGEEAGAEFPFHSIVILFLLLNDFPAPFIISYVKDTIVMTEHPHENATDTAQQKPTPIILFKQPRNLNPWKIRSITSLCNDDMERRKMFPLEDAARQGHGLVNSDIAKISGPWALIETVILPFQGNSSPHDIRQQAENLLHEYKLDDDTLQKAQLEQQKIFQDFPTNPAPVAPSAPPLPEGTYPSLSLDKT</sequence>
<evidence type="ECO:0000313" key="2">
    <source>
        <dbReference type="EMBL" id="OWK02312.1"/>
    </source>
</evidence>
<keyword evidence="3" id="KW-1185">Reference proteome</keyword>